<organism evidence="1 2">
    <name type="scientific">Culter alburnus</name>
    <name type="common">Topmouth culter</name>
    <dbReference type="NCBI Taxonomy" id="194366"/>
    <lineage>
        <taxon>Eukaryota</taxon>
        <taxon>Metazoa</taxon>
        <taxon>Chordata</taxon>
        <taxon>Craniata</taxon>
        <taxon>Vertebrata</taxon>
        <taxon>Euteleostomi</taxon>
        <taxon>Actinopterygii</taxon>
        <taxon>Neopterygii</taxon>
        <taxon>Teleostei</taxon>
        <taxon>Ostariophysi</taxon>
        <taxon>Cypriniformes</taxon>
        <taxon>Xenocyprididae</taxon>
        <taxon>Xenocypridinae</taxon>
        <taxon>Culter</taxon>
    </lineage>
</organism>
<accession>A0AAW2B761</accession>
<feature type="non-terminal residue" evidence="1">
    <location>
        <position position="64"/>
    </location>
</feature>
<keyword evidence="2" id="KW-1185">Reference proteome</keyword>
<comment type="caution">
    <text evidence="1">The sequence shown here is derived from an EMBL/GenBank/DDBJ whole genome shotgun (WGS) entry which is preliminary data.</text>
</comment>
<dbReference type="EMBL" id="JAWDJR010000001">
    <property type="protein sequence ID" value="KAK9981293.1"/>
    <property type="molecule type" value="Genomic_DNA"/>
</dbReference>
<dbReference type="Proteomes" id="UP001479290">
    <property type="component" value="Unassembled WGS sequence"/>
</dbReference>
<evidence type="ECO:0000313" key="2">
    <source>
        <dbReference type="Proteomes" id="UP001479290"/>
    </source>
</evidence>
<evidence type="ECO:0000313" key="1">
    <source>
        <dbReference type="EMBL" id="KAK9981293.1"/>
    </source>
</evidence>
<gene>
    <name evidence="1" type="ORF">ABG768_000846</name>
</gene>
<protein>
    <submittedName>
        <fullName evidence="1">Uncharacterized protein</fullName>
    </submittedName>
</protein>
<sequence>MALSLRREREIQRDGFTITPPASDCAGISNQLPSLAASCCPGNSQACSCPAKERGRTLRNEKQR</sequence>
<name>A0AAW2B761_CULAL</name>
<dbReference type="AlphaFoldDB" id="A0AAW2B761"/>
<proteinExistence type="predicted"/>
<reference evidence="1 2" key="1">
    <citation type="submission" date="2024-05" db="EMBL/GenBank/DDBJ databases">
        <title>A high-quality chromosomal-level genome assembly of Topmouth culter (Culter alburnus).</title>
        <authorList>
            <person name="Zhao H."/>
        </authorList>
    </citation>
    <scope>NUCLEOTIDE SEQUENCE [LARGE SCALE GENOMIC DNA]</scope>
    <source>
        <strain evidence="1">CATC2023</strain>
        <tissue evidence="1">Muscle</tissue>
    </source>
</reference>